<comment type="caution">
    <text evidence="2">The sequence shown here is derived from an EMBL/GenBank/DDBJ whole genome shotgun (WGS) entry which is preliminary data.</text>
</comment>
<gene>
    <name evidence="2" type="ORF">LNL84_05355</name>
</gene>
<keyword evidence="1" id="KW-0732">Signal</keyword>
<feature type="chain" id="PRO_5040976718" description="Oxidoreductase" evidence="1">
    <location>
        <begin position="19"/>
        <end position="150"/>
    </location>
</feature>
<dbReference type="Proteomes" id="UP001139488">
    <property type="component" value="Unassembled WGS sequence"/>
</dbReference>
<protein>
    <recommendedName>
        <fullName evidence="4">Oxidoreductase</fullName>
    </recommendedName>
</protein>
<evidence type="ECO:0008006" key="4">
    <source>
        <dbReference type="Google" id="ProtNLM"/>
    </source>
</evidence>
<dbReference type="EMBL" id="JAJNNZ010000003">
    <property type="protein sequence ID" value="MCJ2376258.1"/>
    <property type="molecule type" value="Genomic_DNA"/>
</dbReference>
<reference evidence="2" key="1">
    <citation type="submission" date="2021-11" db="EMBL/GenBank/DDBJ databases">
        <title>Vibrio ZSDE26 sp. nov. and Vibrio ZSDZ34 sp. nov., isolated from coastal seawater in Qingdao.</title>
        <authorList>
            <person name="Zhang P."/>
        </authorList>
    </citation>
    <scope>NUCLEOTIDE SEQUENCE</scope>
    <source>
        <strain evidence="2">ZSDZ34</strain>
    </source>
</reference>
<organism evidence="2 3">
    <name type="scientific">Vibrio gelatinilyticus</name>
    <dbReference type="NCBI Taxonomy" id="2893468"/>
    <lineage>
        <taxon>Bacteria</taxon>
        <taxon>Pseudomonadati</taxon>
        <taxon>Pseudomonadota</taxon>
        <taxon>Gammaproteobacteria</taxon>
        <taxon>Vibrionales</taxon>
        <taxon>Vibrionaceae</taxon>
        <taxon>Vibrio</taxon>
    </lineage>
</organism>
<accession>A0A9X2AY36</accession>
<name>A0A9X2AY36_9VIBR</name>
<evidence type="ECO:0000313" key="3">
    <source>
        <dbReference type="Proteomes" id="UP001139488"/>
    </source>
</evidence>
<evidence type="ECO:0000313" key="2">
    <source>
        <dbReference type="EMBL" id="MCJ2376258.1"/>
    </source>
</evidence>
<dbReference type="RefSeq" id="WP_244355698.1">
    <property type="nucleotide sequence ID" value="NZ_JAJNNZ010000003.1"/>
</dbReference>
<dbReference type="SUPFAM" id="SSF56524">
    <property type="entry name" value="Oxidoreductase molybdopterin-binding domain"/>
    <property type="match status" value="1"/>
</dbReference>
<keyword evidence="3" id="KW-1185">Reference proteome</keyword>
<proteinExistence type="predicted"/>
<sequence length="150" mass="17340">MKWIVCYFSILMLSSAFATTITVADENSKELTITQEQLLQLPQRSIITELPWIEGKSTFTGVYIEDLLNIVDKELPSQILIIALNSYNVTIPKSDFIKYKPIIAIKKDNQFMSIRNKGPFWLIFPLSELPSIDNVDYHAKMIWQISRIEL</sequence>
<dbReference type="InterPro" id="IPR036374">
    <property type="entry name" value="OxRdtase_Mopterin-bd_sf"/>
</dbReference>
<evidence type="ECO:0000256" key="1">
    <source>
        <dbReference type="SAM" id="SignalP"/>
    </source>
</evidence>
<dbReference type="AlphaFoldDB" id="A0A9X2AY36"/>
<feature type="signal peptide" evidence="1">
    <location>
        <begin position="1"/>
        <end position="18"/>
    </location>
</feature>